<dbReference type="EMBL" id="KZ613483">
    <property type="protein sequence ID" value="PMD20764.1"/>
    <property type="molecule type" value="Genomic_DNA"/>
</dbReference>
<keyword evidence="2" id="KW-1185">Reference proteome</keyword>
<dbReference type="AlphaFoldDB" id="A0A2J6Q3H9"/>
<reference evidence="1 2" key="1">
    <citation type="submission" date="2016-05" db="EMBL/GenBank/DDBJ databases">
        <title>A degradative enzymes factory behind the ericoid mycorrhizal symbiosis.</title>
        <authorList>
            <consortium name="DOE Joint Genome Institute"/>
            <person name="Martino E."/>
            <person name="Morin E."/>
            <person name="Grelet G."/>
            <person name="Kuo A."/>
            <person name="Kohler A."/>
            <person name="Daghino S."/>
            <person name="Barry K."/>
            <person name="Choi C."/>
            <person name="Cichocki N."/>
            <person name="Clum A."/>
            <person name="Copeland A."/>
            <person name="Hainaut M."/>
            <person name="Haridas S."/>
            <person name="Labutti K."/>
            <person name="Lindquist E."/>
            <person name="Lipzen A."/>
            <person name="Khouja H.-R."/>
            <person name="Murat C."/>
            <person name="Ohm R."/>
            <person name="Olson A."/>
            <person name="Spatafora J."/>
            <person name="Veneault-Fourrey C."/>
            <person name="Henrissat B."/>
            <person name="Grigoriev I."/>
            <person name="Martin F."/>
            <person name="Perotto S."/>
        </authorList>
    </citation>
    <scope>NUCLEOTIDE SEQUENCE [LARGE SCALE GENOMIC DNA]</scope>
    <source>
        <strain evidence="1 2">UAMH 7357</strain>
    </source>
</reference>
<gene>
    <name evidence="1" type="ORF">NA56DRAFT_722004</name>
</gene>
<dbReference type="OrthoDB" id="5236983at2759"/>
<sequence>MRSLYLDYPEQWSGKAASTEETTSTKVTPRSNSPQELYKTFNFRYYAKPQIYYYLNPNISNSLKPAGSSNTLNSTYSLLKMFPCPAPYSKPTFEKWLCQESTRAPGEPHPRPLKLSTNWLDGTESIPNLLLSSHSPIDLSSTLQNFISRRGTQLNSSQRIGIESYLSERKTGHFGIISLPEDREAIMRYYDYFNDIIFCGSLEGLCAIRFCRDSDHHGMGPDDLGAAITPTAGLTHRAQIPDGYAALIKIKDRSGESLHADEETRRTSYLSTLLHEMLHVFFGVYVCLCSNACRRRHADEIGRDRHRRSWQLAALAVEEASVPLLGEAVDLSRRISFEEDEEYVENVDVETRVRLKFED</sequence>
<proteinExistence type="predicted"/>
<evidence type="ECO:0008006" key="3">
    <source>
        <dbReference type="Google" id="ProtNLM"/>
    </source>
</evidence>
<organism evidence="1 2">
    <name type="scientific">Hyaloscypha hepaticicola</name>
    <dbReference type="NCBI Taxonomy" id="2082293"/>
    <lineage>
        <taxon>Eukaryota</taxon>
        <taxon>Fungi</taxon>
        <taxon>Dikarya</taxon>
        <taxon>Ascomycota</taxon>
        <taxon>Pezizomycotina</taxon>
        <taxon>Leotiomycetes</taxon>
        <taxon>Helotiales</taxon>
        <taxon>Hyaloscyphaceae</taxon>
        <taxon>Hyaloscypha</taxon>
    </lineage>
</organism>
<evidence type="ECO:0000313" key="1">
    <source>
        <dbReference type="EMBL" id="PMD20764.1"/>
    </source>
</evidence>
<name>A0A2J6Q3H9_9HELO</name>
<evidence type="ECO:0000313" key="2">
    <source>
        <dbReference type="Proteomes" id="UP000235672"/>
    </source>
</evidence>
<accession>A0A2J6Q3H9</accession>
<dbReference type="Proteomes" id="UP000235672">
    <property type="component" value="Unassembled WGS sequence"/>
</dbReference>
<protein>
    <recommendedName>
        <fullName evidence="3">SprT-like domain-containing protein</fullName>
    </recommendedName>
</protein>